<dbReference type="Proteomes" id="UP000466894">
    <property type="component" value="Chromosome"/>
</dbReference>
<dbReference type="KEGG" id="mnv:MNVI_25120"/>
<proteinExistence type="predicted"/>
<gene>
    <name evidence="3" type="ORF">BST37_18210</name>
    <name evidence="2" type="ORF">MNVI_25120</name>
</gene>
<dbReference type="EMBL" id="MVIC01000043">
    <property type="protein sequence ID" value="ORB11827.1"/>
    <property type="molecule type" value="Genomic_DNA"/>
</dbReference>
<dbReference type="AlphaFoldDB" id="A0A7I7PEY9"/>
<dbReference type="InterPro" id="IPR021417">
    <property type="entry name" value="DUF3060"/>
</dbReference>
<name>A0A7I7PEY9_9MYCO</name>
<evidence type="ECO:0008006" key="6">
    <source>
        <dbReference type="Google" id="ProtNLM"/>
    </source>
</evidence>
<dbReference type="Pfam" id="PF11259">
    <property type="entry name" value="DUF3060"/>
    <property type="match status" value="1"/>
</dbReference>
<dbReference type="Proteomes" id="UP000192374">
    <property type="component" value="Unassembled WGS sequence"/>
</dbReference>
<feature type="signal peptide" evidence="1">
    <location>
        <begin position="1"/>
        <end position="38"/>
    </location>
</feature>
<evidence type="ECO:0000313" key="4">
    <source>
        <dbReference type="Proteomes" id="UP000192374"/>
    </source>
</evidence>
<evidence type="ECO:0000313" key="3">
    <source>
        <dbReference type="EMBL" id="ORB11827.1"/>
    </source>
</evidence>
<dbReference type="EMBL" id="AP022583">
    <property type="protein sequence ID" value="BBY07194.1"/>
    <property type="molecule type" value="Genomic_DNA"/>
</dbReference>
<protein>
    <recommendedName>
        <fullName evidence="6">DUF3060 domain-containing protein</fullName>
    </recommendedName>
</protein>
<feature type="chain" id="PRO_5044657882" description="DUF3060 domain-containing protein" evidence="1">
    <location>
        <begin position="39"/>
        <end position="133"/>
    </location>
</feature>
<keyword evidence="1" id="KW-0732">Signal</keyword>
<organism evidence="2 5">
    <name type="scientific">Mycobacterium noviomagense</name>
    <dbReference type="NCBI Taxonomy" id="459858"/>
    <lineage>
        <taxon>Bacteria</taxon>
        <taxon>Bacillati</taxon>
        <taxon>Actinomycetota</taxon>
        <taxon>Actinomycetes</taxon>
        <taxon>Mycobacteriales</taxon>
        <taxon>Mycobacteriaceae</taxon>
        <taxon>Mycobacterium</taxon>
    </lineage>
</organism>
<reference evidence="2" key="3">
    <citation type="submission" date="2020-02" db="EMBL/GenBank/DDBJ databases">
        <authorList>
            <person name="Matsumoto Y."/>
            <person name="Motooka D."/>
            <person name="Nakamura S."/>
        </authorList>
    </citation>
    <scope>NUCLEOTIDE SEQUENCE</scope>
    <source>
        <strain evidence="2">JCM 16367</strain>
    </source>
</reference>
<reference evidence="2 5" key="2">
    <citation type="journal article" date="2019" name="Emerg. Microbes Infect.">
        <title>Comprehensive subspecies identification of 175 nontuberculous mycobacteria species based on 7547 genomic profiles.</title>
        <authorList>
            <person name="Matsumoto Y."/>
            <person name="Kinjo T."/>
            <person name="Motooka D."/>
            <person name="Nabeya D."/>
            <person name="Jung N."/>
            <person name="Uechi K."/>
            <person name="Horii T."/>
            <person name="Iida T."/>
            <person name="Fujita J."/>
            <person name="Nakamura S."/>
        </authorList>
    </citation>
    <scope>NUCLEOTIDE SEQUENCE [LARGE SCALE GENOMIC DNA]</scope>
    <source>
        <strain evidence="2 5">JCM 16367</strain>
    </source>
</reference>
<evidence type="ECO:0000256" key="1">
    <source>
        <dbReference type="SAM" id="SignalP"/>
    </source>
</evidence>
<sequence length="133" mass="14053">MLWREGLAVNWRTVSSTLAVCPVAIPAALAVGAPAAHAKNGDTHITGQGVNQTVDCNDSTLLVDGTSNTVNALGTCWALTMMGSGNTVVADTVVNDITVYGWDETVYYHNGEPVIWDRGRELGMPNRIGKVPA</sequence>
<evidence type="ECO:0000313" key="2">
    <source>
        <dbReference type="EMBL" id="BBY07194.1"/>
    </source>
</evidence>
<evidence type="ECO:0000313" key="5">
    <source>
        <dbReference type="Proteomes" id="UP000466894"/>
    </source>
</evidence>
<reference evidence="3 4" key="1">
    <citation type="submission" date="2017-02" db="EMBL/GenBank/DDBJ databases">
        <title>The new phylogeny of genus Mycobacterium.</title>
        <authorList>
            <person name="Tortoli E."/>
            <person name="Trovato A."/>
            <person name="Cirillo D.M."/>
        </authorList>
    </citation>
    <scope>NUCLEOTIDE SEQUENCE [LARGE SCALE GENOMIC DNA]</scope>
    <source>
        <strain evidence="3 4">DSM 45145</strain>
    </source>
</reference>
<keyword evidence="4" id="KW-1185">Reference proteome</keyword>
<accession>A0A7I7PEY9</accession>